<evidence type="ECO:0000313" key="3">
    <source>
        <dbReference type="EMBL" id="SIR53505.1"/>
    </source>
</evidence>
<keyword evidence="1" id="KW-1133">Transmembrane helix</keyword>
<gene>
    <name evidence="3" type="ORF">SAMN05421829_1194</name>
</gene>
<dbReference type="Proteomes" id="UP000186819">
    <property type="component" value="Unassembled WGS sequence"/>
</dbReference>
<evidence type="ECO:0000256" key="1">
    <source>
        <dbReference type="SAM" id="Phobius"/>
    </source>
</evidence>
<name>A0A1N7BQ90_9RHOO</name>
<dbReference type="EMBL" id="FTMD01000019">
    <property type="protein sequence ID" value="SIR53505.1"/>
    <property type="molecule type" value="Genomic_DNA"/>
</dbReference>
<sequence>MKVMNIIKYVFAVAGICLLLGALFAYRSTSAFLAESVKAEGTVVDFVPSRSDNSITYRPVVQFTGQSGEEIEFVSSAGSNPPAYSAGQTVEVLYRPDDPQHATINGFFSLWGASVILALLGGPFLLIGSGIFLAGRLKGRKIEFLKKHGTPVQTEFQCVEQNTTMSVNGRHPFRVLTQWRNPSSSRVHIFVSDNIWLDPSEFMGNRKIRVFIAKENPAKYYVDLEFLPDLAT</sequence>
<organism evidence="3 4">
    <name type="scientific">Aromatoleum tolulyticum</name>
    <dbReference type="NCBI Taxonomy" id="34027"/>
    <lineage>
        <taxon>Bacteria</taxon>
        <taxon>Pseudomonadati</taxon>
        <taxon>Pseudomonadota</taxon>
        <taxon>Betaproteobacteria</taxon>
        <taxon>Rhodocyclales</taxon>
        <taxon>Rhodocyclaceae</taxon>
        <taxon>Aromatoleum</taxon>
    </lineage>
</organism>
<keyword evidence="1" id="KW-0812">Transmembrane</keyword>
<protein>
    <recommendedName>
        <fullName evidence="2">DUF3592 domain-containing protein</fullName>
    </recommendedName>
</protein>
<reference evidence="4" key="1">
    <citation type="submission" date="2017-01" db="EMBL/GenBank/DDBJ databases">
        <authorList>
            <person name="Varghese N."/>
            <person name="Submissions S."/>
        </authorList>
    </citation>
    <scope>NUCLEOTIDE SEQUENCE [LARGE SCALE GENOMIC DNA]</scope>
    <source>
        <strain evidence="4">ATCC 51758</strain>
    </source>
</reference>
<dbReference type="OrthoDB" id="2242169at2"/>
<accession>A0A1N7BQ90</accession>
<keyword evidence="4" id="KW-1185">Reference proteome</keyword>
<dbReference type="RefSeq" id="WP_076604052.1">
    <property type="nucleotide sequence ID" value="NZ_FTMD01000019.1"/>
</dbReference>
<evidence type="ECO:0000313" key="4">
    <source>
        <dbReference type="Proteomes" id="UP000186819"/>
    </source>
</evidence>
<evidence type="ECO:0000259" key="2">
    <source>
        <dbReference type="Pfam" id="PF12158"/>
    </source>
</evidence>
<keyword evidence="1" id="KW-0472">Membrane</keyword>
<proteinExistence type="predicted"/>
<dbReference type="AlphaFoldDB" id="A0A1N7BQ90"/>
<feature type="transmembrane region" description="Helical" evidence="1">
    <location>
        <begin position="108"/>
        <end position="134"/>
    </location>
</feature>
<feature type="domain" description="DUF3592" evidence="2">
    <location>
        <begin position="40"/>
        <end position="108"/>
    </location>
</feature>
<dbReference type="InterPro" id="IPR021994">
    <property type="entry name" value="DUF3592"/>
</dbReference>
<dbReference type="STRING" id="34027.SAMN05421829_1194"/>
<dbReference type="Pfam" id="PF12158">
    <property type="entry name" value="DUF3592"/>
    <property type="match status" value="1"/>
</dbReference>